<name>A0ABZ3HAV2_9BACT</name>
<gene>
    <name evidence="1" type="ORF">WCY31_11275</name>
</gene>
<evidence type="ECO:0000313" key="2">
    <source>
        <dbReference type="Proteomes" id="UP001447842"/>
    </source>
</evidence>
<reference evidence="1 2" key="1">
    <citation type="submission" date="2024-03" db="EMBL/GenBank/DDBJ databases">
        <title>Sulfurimonas sp. HSL3-1.</title>
        <authorList>
            <person name="Wang S."/>
        </authorList>
    </citation>
    <scope>NUCLEOTIDE SEQUENCE [LARGE SCALE GENOMIC DNA]</scope>
    <source>
        <strain evidence="1 2">HSL3-1</strain>
    </source>
</reference>
<dbReference type="RefSeq" id="WP_345972444.1">
    <property type="nucleotide sequence ID" value="NZ_CP147920.1"/>
</dbReference>
<evidence type="ECO:0000313" key="1">
    <source>
        <dbReference type="EMBL" id="XAU14811.1"/>
    </source>
</evidence>
<keyword evidence="2" id="KW-1185">Reference proteome</keyword>
<sequence>MYQTMTQIGKTYGVDAKAVGKILYTLKIRDPDHPEQRGFPFEQAVVHGIAKAYTGRTGEPYYRYDIERVKEEFEAELKRLPPEHQTLPSQKTMAGDVSGNGTIEAKLQEMLTALNSVLQTGEIDGLHRLKGDIADIYGILARMYDERQMKNSSART</sequence>
<organism evidence="1 2">
    <name type="scientific">Sulfurimonas diazotrophicus</name>
    <dbReference type="NCBI Taxonomy" id="3131939"/>
    <lineage>
        <taxon>Bacteria</taxon>
        <taxon>Pseudomonadati</taxon>
        <taxon>Campylobacterota</taxon>
        <taxon>Epsilonproteobacteria</taxon>
        <taxon>Campylobacterales</taxon>
        <taxon>Sulfurimonadaceae</taxon>
        <taxon>Sulfurimonas</taxon>
    </lineage>
</organism>
<proteinExistence type="predicted"/>
<dbReference type="Proteomes" id="UP001447842">
    <property type="component" value="Chromosome"/>
</dbReference>
<protein>
    <submittedName>
        <fullName evidence="1">Uncharacterized protein</fullName>
    </submittedName>
</protein>
<accession>A0ABZ3HAV2</accession>
<dbReference type="EMBL" id="CP147920">
    <property type="protein sequence ID" value="XAU14811.1"/>
    <property type="molecule type" value="Genomic_DNA"/>
</dbReference>